<evidence type="ECO:0000313" key="2">
    <source>
        <dbReference type="EMBL" id="SUZ58924.1"/>
    </source>
</evidence>
<evidence type="ECO:0008006" key="3">
    <source>
        <dbReference type="Google" id="ProtNLM"/>
    </source>
</evidence>
<accession>A0A381NXL2</accession>
<dbReference type="PANTHER" id="PTHR21631">
    <property type="entry name" value="ISOCITRATE LYASE/MALATE SYNTHASE"/>
    <property type="match status" value="1"/>
</dbReference>
<dbReference type="InterPro" id="IPR015813">
    <property type="entry name" value="Pyrv/PenolPyrv_kinase-like_dom"/>
</dbReference>
<dbReference type="AlphaFoldDB" id="A0A381NXL2"/>
<proteinExistence type="predicted"/>
<reference evidence="2" key="1">
    <citation type="submission" date="2018-05" db="EMBL/GenBank/DDBJ databases">
        <authorList>
            <person name="Lanie J.A."/>
            <person name="Ng W.-L."/>
            <person name="Kazmierczak K.M."/>
            <person name="Andrzejewski T.M."/>
            <person name="Davidsen T.M."/>
            <person name="Wayne K.J."/>
            <person name="Tettelin H."/>
            <person name="Glass J.I."/>
            <person name="Rusch D."/>
            <person name="Podicherti R."/>
            <person name="Tsui H.-C.T."/>
            <person name="Winkler M.E."/>
        </authorList>
    </citation>
    <scope>NUCLEOTIDE SEQUENCE</scope>
</reference>
<evidence type="ECO:0000256" key="1">
    <source>
        <dbReference type="ARBA" id="ARBA00023239"/>
    </source>
</evidence>
<organism evidence="2">
    <name type="scientific">marine metagenome</name>
    <dbReference type="NCBI Taxonomy" id="408172"/>
    <lineage>
        <taxon>unclassified sequences</taxon>
        <taxon>metagenomes</taxon>
        <taxon>ecological metagenomes</taxon>
    </lineage>
</organism>
<dbReference type="PIRSF" id="PIRSF001362">
    <property type="entry name" value="Isocit_lyase"/>
    <property type="match status" value="1"/>
</dbReference>
<dbReference type="PANTHER" id="PTHR21631:SF3">
    <property type="entry name" value="BIFUNCTIONAL GLYOXYLATE CYCLE PROTEIN"/>
    <property type="match status" value="1"/>
</dbReference>
<name>A0A381NXL2_9ZZZZ</name>
<keyword evidence="1" id="KW-0456">Lyase</keyword>
<gene>
    <name evidence="2" type="ORF">METZ01_LOCUS11778</name>
</gene>
<dbReference type="NCBIfam" id="NF005074">
    <property type="entry name" value="PRK06498.1"/>
    <property type="match status" value="1"/>
</dbReference>
<dbReference type="GO" id="GO:0019752">
    <property type="term" value="P:carboxylic acid metabolic process"/>
    <property type="evidence" value="ECO:0007669"/>
    <property type="project" value="InterPro"/>
</dbReference>
<sequence length="534" mass="60035">MVKYKELVAEFENLKNAKGSLLGGVDPEHAARMKLQNRFSTGVDIAKYTSDIMHADMEAYDQDPSNYTQSLGCWHGFSAQQMVMAVKKYQKTTSKSYVYLSGWMVAGLRSEFGPLPDQSMHEKTAVPSLINEIYTFLKQADARELQHLFLSLDEAREKGTNEDEIIQQIDNFETHVVPIIADIDAGFGNEEATYLLAKKMIEAGACCIQIENQVSDAKQCGHQDGKVTVPHEDFLSKINAIRYAYLELGVENGLIVARTDSLGAGLTQKVPVSKEPGDIASRYNDFLETKEIEDLSELTQYDIAIQQNGKLVKPVRLENGLYTFREGTGFDRVILDCITSLESGADLLWIETERPNVKQIADMVKEIRKVHPQAKLVYNNSPSFNWTLAFREQVFNEWSESGKDISEYPDPKKEPKGLMNEKFDKSELSKEADKLIQRFQKDAANQAGIFHHLITLPTYHDTALGTHVLAEGYFGEKSMLAYVKEIQRKEIRRDLASVKHQDLAGSTVGDEHKEYFSGDNALLAGGKGSTMDRF</sequence>
<dbReference type="SUPFAM" id="SSF51621">
    <property type="entry name" value="Phosphoenolpyruvate/pyruvate domain"/>
    <property type="match status" value="1"/>
</dbReference>
<dbReference type="EMBL" id="UINC01000651">
    <property type="protein sequence ID" value="SUZ58924.1"/>
    <property type="molecule type" value="Genomic_DNA"/>
</dbReference>
<dbReference type="InterPro" id="IPR040442">
    <property type="entry name" value="Pyrv_kinase-like_dom_sf"/>
</dbReference>
<dbReference type="InterPro" id="IPR006254">
    <property type="entry name" value="Isocitrate_lyase"/>
</dbReference>
<dbReference type="Gene3D" id="3.20.20.60">
    <property type="entry name" value="Phosphoenolpyruvate-binding domains"/>
    <property type="match status" value="1"/>
</dbReference>
<dbReference type="GO" id="GO:0004451">
    <property type="term" value="F:isocitrate lyase activity"/>
    <property type="evidence" value="ECO:0007669"/>
    <property type="project" value="InterPro"/>
</dbReference>
<dbReference type="CDD" id="cd00377">
    <property type="entry name" value="ICL_PEPM"/>
    <property type="match status" value="1"/>
</dbReference>
<dbReference type="InterPro" id="IPR039556">
    <property type="entry name" value="ICL/PEPM"/>
</dbReference>
<dbReference type="Pfam" id="PF00463">
    <property type="entry name" value="ICL"/>
    <property type="match status" value="3"/>
</dbReference>
<protein>
    <recommendedName>
        <fullName evidence="3">Isocitrate lyase</fullName>
    </recommendedName>
</protein>